<dbReference type="OrthoDB" id="9793491at2"/>
<gene>
    <name evidence="3" type="ordered locus">Sdel_0306</name>
</gene>
<feature type="transmembrane region" description="Helical" evidence="1">
    <location>
        <begin position="94"/>
        <end position="113"/>
    </location>
</feature>
<dbReference type="KEGG" id="sdl:Sdel_0306"/>
<dbReference type="STRING" id="525898.Sdel_0306"/>
<dbReference type="InterPro" id="IPR025517">
    <property type="entry name" value="DUF4405"/>
</dbReference>
<evidence type="ECO:0000313" key="3">
    <source>
        <dbReference type="EMBL" id="ACZ11343.1"/>
    </source>
</evidence>
<sequence length="212" mass="24444" precursor="true">MNSLRRFISLSLLFSFFIMSYTGIVLFLAPKGRVANATHWELFGLEKTEFSALHVSFMLLFLVGMFLHIYLNYKALFSYFRNKIREFSLLTKEFLLALGITLFFLIGTLYQWIPFSTFLTFQENLKASWEQPQTRIEPQKKLSFEGGGFGKLSLKEASIQHAFELQTALIFFEEQGVPATETSTLKELGESLHVKPSQLLNTLKTSQKKELK</sequence>
<evidence type="ECO:0000256" key="1">
    <source>
        <dbReference type="SAM" id="Phobius"/>
    </source>
</evidence>
<reference evidence="4" key="1">
    <citation type="submission" date="2009-11" db="EMBL/GenBank/DDBJ databases">
        <title>The complete genome of Sulfurospirillum deleyianum DSM 6946.</title>
        <authorList>
            <consortium name="US DOE Joint Genome Institute (JGI-PGF)"/>
            <person name="Lucas S."/>
            <person name="Copeland A."/>
            <person name="Lapidus A."/>
            <person name="Glavina del Rio T."/>
            <person name="Dalin E."/>
            <person name="Tice H."/>
            <person name="Bruce D."/>
            <person name="Goodwin L."/>
            <person name="Pitluck S."/>
            <person name="Kyrpides N."/>
            <person name="Mavromatis K."/>
            <person name="Ivanova N."/>
            <person name="Ovchinnikova G."/>
            <person name="Munk A.C."/>
            <person name="Lu M."/>
            <person name="Brettin T."/>
            <person name="Detter J.C."/>
            <person name="Han C."/>
            <person name="Tapia R."/>
            <person name="Larimer F."/>
            <person name="Land M."/>
            <person name="Hauser L."/>
            <person name="Markowitz V."/>
            <person name="Cheng J.F."/>
            <person name="Hugenholtz P."/>
            <person name="Woyke T."/>
            <person name="Wu D."/>
            <person name="Aumann P."/>
            <person name="Schneider S."/>
            <person name="Lang E."/>
            <person name="Spring S."/>
            <person name="Klenk H.P."/>
            <person name="Eisen J.A."/>
        </authorList>
    </citation>
    <scope>NUCLEOTIDE SEQUENCE [LARGE SCALE GENOMIC DNA]</scope>
    <source>
        <strain evidence="4">ATCC 51133 / DSM 6946 / 5175</strain>
    </source>
</reference>
<dbReference type="AlphaFoldDB" id="D1B0M4"/>
<dbReference type="Pfam" id="PF14358">
    <property type="entry name" value="DUF4405"/>
    <property type="match status" value="1"/>
</dbReference>
<evidence type="ECO:0000259" key="2">
    <source>
        <dbReference type="Pfam" id="PF14358"/>
    </source>
</evidence>
<name>D1B0M4_SULD5</name>
<feature type="domain" description="Flavinylation-associated cytochrome" evidence="2">
    <location>
        <begin position="7"/>
        <end position="73"/>
    </location>
</feature>
<keyword evidence="1" id="KW-1133">Transmembrane helix</keyword>
<accession>D1B0M4</accession>
<dbReference type="HOGENOM" id="CLU_089995_0_0_7"/>
<keyword evidence="4" id="KW-1185">Reference proteome</keyword>
<dbReference type="EMBL" id="CP001816">
    <property type="protein sequence ID" value="ACZ11343.1"/>
    <property type="molecule type" value="Genomic_DNA"/>
</dbReference>
<keyword evidence="1" id="KW-0472">Membrane</keyword>
<feature type="transmembrane region" description="Helical" evidence="1">
    <location>
        <begin position="7"/>
        <end position="30"/>
    </location>
</feature>
<organism evidence="3 4">
    <name type="scientific">Sulfurospirillum deleyianum (strain ATCC 51133 / DSM 6946 / 5175)</name>
    <dbReference type="NCBI Taxonomy" id="525898"/>
    <lineage>
        <taxon>Bacteria</taxon>
        <taxon>Pseudomonadati</taxon>
        <taxon>Campylobacterota</taxon>
        <taxon>Epsilonproteobacteria</taxon>
        <taxon>Campylobacterales</taxon>
        <taxon>Sulfurospirillaceae</taxon>
        <taxon>Sulfurospirillum</taxon>
    </lineage>
</organism>
<feature type="transmembrane region" description="Helical" evidence="1">
    <location>
        <begin position="50"/>
        <end position="73"/>
    </location>
</feature>
<reference evidence="3 4" key="2">
    <citation type="journal article" date="2010" name="Stand. Genomic Sci.">
        <title>Complete genome sequence of Sulfurospirillum deleyianum type strain (5175).</title>
        <authorList>
            <person name="Sikorski J."/>
            <person name="Lapidus A."/>
            <person name="Copeland A."/>
            <person name="Glavina Del Rio T."/>
            <person name="Nolan M."/>
            <person name="Lucas S."/>
            <person name="Chen F."/>
            <person name="Tice H."/>
            <person name="Cheng J.F."/>
            <person name="Saunders E."/>
            <person name="Bruce D."/>
            <person name="Goodwin L."/>
            <person name="Pitluck S."/>
            <person name="Ovchinnikova G."/>
            <person name="Pati A."/>
            <person name="Ivanova N."/>
            <person name="Mavromatis K."/>
            <person name="Chen A."/>
            <person name="Palaniappan K."/>
            <person name="Chain P."/>
            <person name="Land M."/>
            <person name="Hauser L."/>
            <person name="Chang Y.J."/>
            <person name="Jeffries C.D."/>
            <person name="Brettin T."/>
            <person name="Detter J.C."/>
            <person name="Han C."/>
            <person name="Rohde M."/>
            <person name="Lang E."/>
            <person name="Spring S."/>
            <person name="Goker M."/>
            <person name="Bristow J."/>
            <person name="Eisen J.A."/>
            <person name="Markowitz V."/>
            <person name="Hugenholtz P."/>
            <person name="Kyrpides N.C."/>
            <person name="Klenk H.P."/>
        </authorList>
    </citation>
    <scope>NUCLEOTIDE SEQUENCE [LARGE SCALE GENOMIC DNA]</scope>
    <source>
        <strain evidence="4">ATCC 51133 / DSM 6946 / 5175</strain>
    </source>
</reference>
<evidence type="ECO:0000313" key="4">
    <source>
        <dbReference type="Proteomes" id="UP000002222"/>
    </source>
</evidence>
<dbReference type="eggNOG" id="ENOG502Z9T8">
    <property type="taxonomic scope" value="Bacteria"/>
</dbReference>
<dbReference type="Proteomes" id="UP000002222">
    <property type="component" value="Chromosome"/>
</dbReference>
<dbReference type="RefSeq" id="WP_012856109.1">
    <property type="nucleotide sequence ID" value="NC_013512.1"/>
</dbReference>
<proteinExistence type="predicted"/>
<keyword evidence="1" id="KW-0812">Transmembrane</keyword>
<protein>
    <recommendedName>
        <fullName evidence="2">Flavinylation-associated cytochrome domain-containing protein</fullName>
    </recommendedName>
</protein>